<dbReference type="SUPFAM" id="SSF75615">
    <property type="entry name" value="Siroheme synthase middle domains-like"/>
    <property type="match status" value="1"/>
</dbReference>
<dbReference type="STRING" id="153496.A0U89_01185"/>
<dbReference type="GO" id="GO:0004851">
    <property type="term" value="F:uroporphyrin-III C-methyltransferase activity"/>
    <property type="evidence" value="ECO:0007669"/>
    <property type="project" value="InterPro"/>
</dbReference>
<dbReference type="UniPathway" id="UPA00262">
    <property type="reaction ID" value="UER00211"/>
</dbReference>
<dbReference type="Pfam" id="PF13241">
    <property type="entry name" value="NAD_binding_7"/>
    <property type="match status" value="1"/>
</dbReference>
<dbReference type="InterPro" id="IPR014777">
    <property type="entry name" value="4pyrrole_Mease_sub1"/>
</dbReference>
<evidence type="ECO:0000256" key="14">
    <source>
        <dbReference type="ARBA" id="ARBA00060548"/>
    </source>
</evidence>
<evidence type="ECO:0000256" key="2">
    <source>
        <dbReference type="ARBA" id="ARBA00005879"/>
    </source>
</evidence>
<dbReference type="FunFam" id="3.40.1010.10:FF:000001">
    <property type="entry name" value="Siroheme synthase"/>
    <property type="match status" value="1"/>
</dbReference>
<keyword evidence="3" id="KW-0169">Cobalamin biosynthesis</keyword>
<dbReference type="Gene3D" id="3.40.50.720">
    <property type="entry name" value="NAD(P)-binding Rossmann-like Domain"/>
    <property type="match status" value="1"/>
</dbReference>
<dbReference type="SUPFAM" id="SSF51735">
    <property type="entry name" value="NAD(P)-binding Rossmann-fold domains"/>
    <property type="match status" value="1"/>
</dbReference>
<dbReference type="EMBL" id="CP014674">
    <property type="protein sequence ID" value="AOX15972.1"/>
    <property type="molecule type" value="Genomic_DNA"/>
</dbReference>
<dbReference type="Pfam" id="PF10414">
    <property type="entry name" value="CysG_dimeriser"/>
    <property type="match status" value="1"/>
</dbReference>
<comment type="pathway">
    <text evidence="12">Porphyrin-containing compound metabolism; siroheme biosynthesis; precorrin-2 from uroporphyrinogen III: step 1/1.</text>
</comment>
<dbReference type="InterPro" id="IPR037115">
    <property type="entry name" value="Sirohaem_synt_dimer_dom_sf"/>
</dbReference>
<dbReference type="Gene3D" id="1.10.8.210">
    <property type="entry name" value="Sirohaem synthase, dimerisation domain"/>
    <property type="match status" value="1"/>
</dbReference>
<dbReference type="InterPro" id="IPR006366">
    <property type="entry name" value="CobA/CysG_C"/>
</dbReference>
<evidence type="ECO:0000256" key="10">
    <source>
        <dbReference type="ARBA" id="ARBA00023244"/>
    </source>
</evidence>
<keyword evidence="11" id="KW-0511">Multifunctional enzyme</keyword>
<dbReference type="eggNOG" id="COG1648">
    <property type="taxonomic scope" value="Bacteria"/>
</dbReference>
<name>A0A1D8UQP4_9PROT</name>
<sequence>MTNENSYLPITLRLDDGQALVVGGGMVAANKTRLLLSRCPQIIVVARELGAEMMHWHQQGRIQWRNDEITEEFLTRNLPSMRLVFAATDDRTLNREVARIARSFNIPICVVDDPEPSTFITPAIIERTPVQIAISTGGAAPVLARRLRGQIEALLPEGLGRLAKFMRARRGWIRERADNVMARKRIWEDFVDGPGMEAALAGDDTIAENYLGAAVEKSSLKGEVWLVGAGPGDPDLLTLAALRLMQNADSVLYDQLIPETIMERVRRDAERVFVGKKRSHHTLPQDEINAELIRRAQAGERVLRLKGGDPFIFGRGGEEMEALVDAGIHVRVVPGITAASGCGAAFGIPLTHRDCAQTCLFLTGHARADGTLDLHWPSLARKGQTLAIYMGLNPLKELCHKLQINGLPPDWPAAIIEHGTRSDQKLHVGTLASLPELVETRKISSPALTIVGQVVEHRRHINNDK</sequence>
<comment type="catalytic activity">
    <reaction evidence="13">
        <text>precorrin-2 + NAD(+) = sirohydrochlorin + NADH + 2 H(+)</text>
        <dbReference type="Rhea" id="RHEA:15613"/>
        <dbReference type="ChEBI" id="CHEBI:15378"/>
        <dbReference type="ChEBI" id="CHEBI:57540"/>
        <dbReference type="ChEBI" id="CHEBI:57945"/>
        <dbReference type="ChEBI" id="CHEBI:58351"/>
        <dbReference type="ChEBI" id="CHEBI:58827"/>
        <dbReference type="EC" id="1.3.1.76"/>
    </reaction>
</comment>
<dbReference type="Pfam" id="PF14824">
    <property type="entry name" value="Sirohm_synth_M"/>
    <property type="match status" value="1"/>
</dbReference>
<dbReference type="InterPro" id="IPR019478">
    <property type="entry name" value="Sirohaem_synthase_dimer_dom"/>
</dbReference>
<evidence type="ECO:0000256" key="12">
    <source>
        <dbReference type="ARBA" id="ARBA00025705"/>
    </source>
</evidence>
<evidence type="ECO:0000256" key="6">
    <source>
        <dbReference type="ARBA" id="ARBA00022691"/>
    </source>
</evidence>
<dbReference type="GO" id="GO:0043115">
    <property type="term" value="F:precorrin-2 dehydrogenase activity"/>
    <property type="evidence" value="ECO:0007669"/>
    <property type="project" value="UniProtKB-EC"/>
</dbReference>
<dbReference type="InterPro" id="IPR006367">
    <property type="entry name" value="Sirohaem_synthase_N"/>
</dbReference>
<proteinExistence type="inferred from homology"/>
<keyword evidence="10" id="KW-0627">Porphyrin biosynthesis</keyword>
<evidence type="ECO:0000256" key="3">
    <source>
        <dbReference type="ARBA" id="ARBA00022573"/>
    </source>
</evidence>
<dbReference type="KEGG" id="kba:A0U89_01185"/>
<dbReference type="GO" id="GO:0051287">
    <property type="term" value="F:NAD binding"/>
    <property type="evidence" value="ECO:0007669"/>
    <property type="project" value="InterPro"/>
</dbReference>
<keyword evidence="17" id="KW-1185">Reference proteome</keyword>
<keyword evidence="7" id="KW-0560">Oxidoreductase</keyword>
<dbReference type="Proteomes" id="UP000179145">
    <property type="component" value="Chromosome"/>
</dbReference>
<evidence type="ECO:0000256" key="8">
    <source>
        <dbReference type="ARBA" id="ARBA00023027"/>
    </source>
</evidence>
<keyword evidence="5 15" id="KW-0808">Transferase</keyword>
<evidence type="ECO:0000256" key="15">
    <source>
        <dbReference type="RuleBase" id="RU003960"/>
    </source>
</evidence>
<evidence type="ECO:0000256" key="13">
    <source>
        <dbReference type="ARBA" id="ARBA00047561"/>
    </source>
</evidence>
<gene>
    <name evidence="16" type="ORF">A0U89_01185</name>
</gene>
<dbReference type="GO" id="GO:0032259">
    <property type="term" value="P:methylation"/>
    <property type="evidence" value="ECO:0007669"/>
    <property type="project" value="UniProtKB-KW"/>
</dbReference>
<dbReference type="InterPro" id="IPR003043">
    <property type="entry name" value="Uropor_MeTrfase_CS"/>
</dbReference>
<dbReference type="InterPro" id="IPR035996">
    <property type="entry name" value="4pyrrol_Methylase_sf"/>
</dbReference>
<dbReference type="PANTHER" id="PTHR45790">
    <property type="entry name" value="SIROHEME SYNTHASE-RELATED"/>
    <property type="match status" value="1"/>
</dbReference>
<dbReference type="InterPro" id="IPR012409">
    <property type="entry name" value="Sirohaem_synth"/>
</dbReference>
<dbReference type="eggNOG" id="COG0007">
    <property type="taxonomic scope" value="Bacteria"/>
</dbReference>
<dbReference type="FunFam" id="3.30.950.10:FF:000001">
    <property type="entry name" value="Siroheme synthase"/>
    <property type="match status" value="1"/>
</dbReference>
<dbReference type="InterPro" id="IPR000878">
    <property type="entry name" value="4pyrrol_Mease"/>
</dbReference>
<keyword evidence="4 15" id="KW-0489">Methyltransferase</keyword>
<dbReference type="InterPro" id="IPR028281">
    <property type="entry name" value="Sirohaem_synthase_central"/>
</dbReference>
<evidence type="ECO:0000256" key="1">
    <source>
        <dbReference type="ARBA" id="ARBA00005010"/>
    </source>
</evidence>
<dbReference type="NCBIfam" id="NF007922">
    <property type="entry name" value="PRK10637.1"/>
    <property type="match status" value="1"/>
</dbReference>
<dbReference type="OrthoDB" id="9815856at2"/>
<evidence type="ECO:0000313" key="16">
    <source>
        <dbReference type="EMBL" id="AOX15972.1"/>
    </source>
</evidence>
<dbReference type="CDD" id="cd11642">
    <property type="entry name" value="SUMT"/>
    <property type="match status" value="1"/>
</dbReference>
<comment type="similarity">
    <text evidence="2 15">Belongs to the precorrin methyltransferase family.</text>
</comment>
<dbReference type="InterPro" id="IPR050161">
    <property type="entry name" value="Siro_Cobalamin_biosynth"/>
</dbReference>
<reference evidence="16 17" key="1">
    <citation type="journal article" date="2016" name="Microb. Cell Fact.">
        <title>Dissection of exopolysaccharide biosynthesis in Kozakia baliensis.</title>
        <authorList>
            <person name="Brandt J.U."/>
            <person name="Jakob F."/>
            <person name="Behr J."/>
            <person name="Geissler A.J."/>
            <person name="Vogel R.F."/>
        </authorList>
    </citation>
    <scope>NUCLEOTIDE SEQUENCE [LARGE SCALE GENOMIC DNA]</scope>
    <source>
        <strain evidence="16 17">DSM 14400</strain>
    </source>
</reference>
<dbReference type="AlphaFoldDB" id="A0A1D8UQP4"/>
<comment type="pathway">
    <text evidence="1">Porphyrin-containing compound metabolism; siroheme biosynthesis; sirohydrochlorin from precorrin-2: step 1/1.</text>
</comment>
<keyword evidence="8" id="KW-0520">NAD</keyword>
<dbReference type="Gene3D" id="3.40.1010.10">
    <property type="entry name" value="Cobalt-precorrin-4 Transmethylase, Domain 1"/>
    <property type="match status" value="1"/>
</dbReference>
<accession>A0A1D8UQP4</accession>
<protein>
    <submittedName>
        <fullName evidence="16">Sirohydrochlorin ferrochelatase</fullName>
    </submittedName>
</protein>
<dbReference type="InterPro" id="IPR036291">
    <property type="entry name" value="NAD(P)-bd_dom_sf"/>
</dbReference>
<dbReference type="GO" id="GO:0019354">
    <property type="term" value="P:siroheme biosynthetic process"/>
    <property type="evidence" value="ECO:0007669"/>
    <property type="project" value="UniProtKB-UniPathway"/>
</dbReference>
<dbReference type="GO" id="GO:0009236">
    <property type="term" value="P:cobalamin biosynthetic process"/>
    <property type="evidence" value="ECO:0007669"/>
    <property type="project" value="UniProtKB-KW"/>
</dbReference>
<dbReference type="GO" id="GO:0051266">
    <property type="term" value="F:sirohydrochlorin ferrochelatase activity"/>
    <property type="evidence" value="ECO:0007669"/>
    <property type="project" value="InterPro"/>
</dbReference>
<evidence type="ECO:0000313" key="17">
    <source>
        <dbReference type="Proteomes" id="UP000179145"/>
    </source>
</evidence>
<dbReference type="NCBIfam" id="TIGR01469">
    <property type="entry name" value="cobA_cysG_Cterm"/>
    <property type="match status" value="1"/>
</dbReference>
<evidence type="ECO:0000256" key="4">
    <source>
        <dbReference type="ARBA" id="ARBA00022603"/>
    </source>
</evidence>
<dbReference type="SUPFAM" id="SSF53790">
    <property type="entry name" value="Tetrapyrrole methylase"/>
    <property type="match status" value="1"/>
</dbReference>
<evidence type="ECO:0000256" key="11">
    <source>
        <dbReference type="ARBA" id="ARBA00023268"/>
    </source>
</evidence>
<organism evidence="16 17">
    <name type="scientific">Kozakia baliensis</name>
    <dbReference type="NCBI Taxonomy" id="153496"/>
    <lineage>
        <taxon>Bacteria</taxon>
        <taxon>Pseudomonadati</taxon>
        <taxon>Pseudomonadota</taxon>
        <taxon>Alphaproteobacteria</taxon>
        <taxon>Acetobacterales</taxon>
        <taxon>Acetobacteraceae</taxon>
        <taxon>Kozakia</taxon>
    </lineage>
</organism>
<dbReference type="Pfam" id="PF00590">
    <property type="entry name" value="TP_methylase"/>
    <property type="match status" value="1"/>
</dbReference>
<keyword evidence="6" id="KW-0949">S-adenosyl-L-methionine</keyword>
<dbReference type="NCBIfam" id="NF004790">
    <property type="entry name" value="PRK06136.1"/>
    <property type="match status" value="1"/>
</dbReference>
<dbReference type="Gene3D" id="3.30.160.110">
    <property type="entry name" value="Siroheme synthase, domain 2"/>
    <property type="match status" value="1"/>
</dbReference>
<comment type="pathway">
    <text evidence="14">Cofactor biosynthesis; adenosylcobalamin biosynthesis; precorrin-2 from uroporphyrinogen III: step 1/1.</text>
</comment>
<dbReference type="RefSeq" id="WP_070401810.1">
    <property type="nucleotide sequence ID" value="NZ_BJVW01000004.1"/>
</dbReference>
<dbReference type="Gene3D" id="3.30.950.10">
    <property type="entry name" value="Methyltransferase, Cobalt-precorrin-4 Transmethylase, Domain 2"/>
    <property type="match status" value="1"/>
</dbReference>
<dbReference type="PIRSF" id="PIRSF036426">
    <property type="entry name" value="Sirohaem_synth"/>
    <property type="match status" value="1"/>
</dbReference>
<dbReference type="PANTHER" id="PTHR45790:SF1">
    <property type="entry name" value="SIROHEME SYNTHASE"/>
    <property type="match status" value="1"/>
</dbReference>
<evidence type="ECO:0000256" key="9">
    <source>
        <dbReference type="ARBA" id="ARBA00023239"/>
    </source>
</evidence>
<keyword evidence="9" id="KW-0456">Lyase</keyword>
<dbReference type="PROSITE" id="PS00840">
    <property type="entry name" value="SUMT_2"/>
    <property type="match status" value="1"/>
</dbReference>
<dbReference type="NCBIfam" id="TIGR01470">
    <property type="entry name" value="cysG_Nterm"/>
    <property type="match status" value="1"/>
</dbReference>
<dbReference type="InterPro" id="IPR014776">
    <property type="entry name" value="4pyrrole_Mease_sub2"/>
</dbReference>
<evidence type="ECO:0000256" key="5">
    <source>
        <dbReference type="ARBA" id="ARBA00022679"/>
    </source>
</evidence>
<evidence type="ECO:0000256" key="7">
    <source>
        <dbReference type="ARBA" id="ARBA00023002"/>
    </source>
</evidence>